<evidence type="ECO:0000256" key="1">
    <source>
        <dbReference type="SAM" id="Coils"/>
    </source>
</evidence>
<evidence type="ECO:0000313" key="3">
    <source>
        <dbReference type="Proteomes" id="UP000054771"/>
    </source>
</evidence>
<dbReference type="AlphaFoldDB" id="A0A0U5CBY8"/>
<gene>
    <name evidence="2" type="ORF">ASPCAL10246</name>
</gene>
<proteinExistence type="predicted"/>
<dbReference type="Proteomes" id="UP000054771">
    <property type="component" value="Unassembled WGS sequence"/>
</dbReference>
<name>A0A0U5CBY8_ASPCI</name>
<organism evidence="2 3">
    <name type="scientific">Aspergillus calidoustus</name>
    <dbReference type="NCBI Taxonomy" id="454130"/>
    <lineage>
        <taxon>Eukaryota</taxon>
        <taxon>Fungi</taxon>
        <taxon>Dikarya</taxon>
        <taxon>Ascomycota</taxon>
        <taxon>Pezizomycotina</taxon>
        <taxon>Eurotiomycetes</taxon>
        <taxon>Eurotiomycetidae</taxon>
        <taxon>Eurotiales</taxon>
        <taxon>Aspergillaceae</taxon>
        <taxon>Aspergillus</taxon>
        <taxon>Aspergillus subgen. Nidulantes</taxon>
    </lineage>
</organism>
<accession>A0A0U5CBY8</accession>
<keyword evidence="3" id="KW-1185">Reference proteome</keyword>
<keyword evidence="1" id="KW-0175">Coiled coil</keyword>
<evidence type="ECO:0000313" key="2">
    <source>
        <dbReference type="EMBL" id="CEL07082.1"/>
    </source>
</evidence>
<reference evidence="3" key="1">
    <citation type="journal article" date="2016" name="Genome Announc.">
        <title>Draft genome sequences of fungus Aspergillus calidoustus.</title>
        <authorList>
            <person name="Horn F."/>
            <person name="Linde J."/>
            <person name="Mattern D.J."/>
            <person name="Walther G."/>
            <person name="Guthke R."/>
            <person name="Scherlach K."/>
            <person name="Martin K."/>
            <person name="Brakhage A.A."/>
            <person name="Petzke L."/>
            <person name="Valiante V."/>
        </authorList>
    </citation>
    <scope>NUCLEOTIDE SEQUENCE [LARGE SCALE GENOMIC DNA]</scope>
    <source>
        <strain evidence="3">SF006504</strain>
    </source>
</reference>
<sequence length="144" mass="16510">MASNANPRGHHMPLSQTTRLEAFRSVLKGVPSDSTWPRDDFRISELIHDGKVREVHDDWDSPDKEATQWRREKVAEGLDRGSDCIEVNSLDVSSLLEELKERIEALESSMEEQERWNEEVNQAVDRLYSLQHPTGTTLGRKAAR</sequence>
<dbReference type="EMBL" id="CDMC01000008">
    <property type="protein sequence ID" value="CEL07082.1"/>
    <property type="molecule type" value="Genomic_DNA"/>
</dbReference>
<protein>
    <submittedName>
        <fullName evidence="2">Uncharacterized protein</fullName>
    </submittedName>
</protein>
<feature type="coiled-coil region" evidence="1">
    <location>
        <begin position="89"/>
        <end position="126"/>
    </location>
</feature>
<dbReference type="OMA" id="HIQDDNI"/>
<dbReference type="OrthoDB" id="4478419at2759"/>